<sequence length="147" mass="16958">MRFYPPLLFQRIWVVKFDKGFKGVQVKIVKSVLNKNYNNAIFGGTIFSAADPFYPVLFHQLLIQKGYKLKVWSKSSSIHYLKPGASDLYFTIALTDAEIEHAEMILNTEGKYMVHHPIEIYNKDGEMCVSVTIEVYLRNLNFTSTNL</sequence>
<protein>
    <submittedName>
        <fullName evidence="1">Acyl-coenzyme A thioesterase PaaI-like protein</fullName>
    </submittedName>
</protein>
<proteinExistence type="predicted"/>
<comment type="caution">
    <text evidence="1">The sequence shown here is derived from an EMBL/GenBank/DDBJ whole genome shotgun (WGS) entry which is preliminary data.</text>
</comment>
<evidence type="ECO:0000313" key="2">
    <source>
        <dbReference type="Proteomes" id="UP000541583"/>
    </source>
</evidence>
<dbReference type="RefSeq" id="WP_317617664.1">
    <property type="nucleotide sequence ID" value="NZ_JACHCB010000004.1"/>
</dbReference>
<name>A0ABR6PIJ0_9SPHI</name>
<dbReference type="EMBL" id="JACHCB010000004">
    <property type="protein sequence ID" value="MBB6109582.1"/>
    <property type="molecule type" value="Genomic_DNA"/>
</dbReference>
<dbReference type="InterPro" id="IPR029069">
    <property type="entry name" value="HotDog_dom_sf"/>
</dbReference>
<keyword evidence="2" id="KW-1185">Reference proteome</keyword>
<evidence type="ECO:0000313" key="1">
    <source>
        <dbReference type="EMBL" id="MBB6109582.1"/>
    </source>
</evidence>
<dbReference type="Gene3D" id="3.10.129.10">
    <property type="entry name" value="Hotdog Thioesterase"/>
    <property type="match status" value="1"/>
</dbReference>
<reference evidence="1 2" key="1">
    <citation type="submission" date="2020-08" db="EMBL/GenBank/DDBJ databases">
        <title>Genomic Encyclopedia of Type Strains, Phase IV (KMG-V): Genome sequencing to study the core and pangenomes of soil and plant-associated prokaryotes.</title>
        <authorList>
            <person name="Whitman W."/>
        </authorList>
    </citation>
    <scope>NUCLEOTIDE SEQUENCE [LARGE SCALE GENOMIC DNA]</scope>
    <source>
        <strain evidence="1 2">ANJLi2</strain>
    </source>
</reference>
<organism evidence="1 2">
    <name type="scientific">Mucilaginibacter lappiensis</name>
    <dbReference type="NCBI Taxonomy" id="354630"/>
    <lineage>
        <taxon>Bacteria</taxon>
        <taxon>Pseudomonadati</taxon>
        <taxon>Bacteroidota</taxon>
        <taxon>Sphingobacteriia</taxon>
        <taxon>Sphingobacteriales</taxon>
        <taxon>Sphingobacteriaceae</taxon>
        <taxon>Mucilaginibacter</taxon>
    </lineage>
</organism>
<dbReference type="Pfam" id="PF14539">
    <property type="entry name" value="DUF4442"/>
    <property type="match status" value="1"/>
</dbReference>
<dbReference type="Proteomes" id="UP000541583">
    <property type="component" value="Unassembled WGS sequence"/>
</dbReference>
<dbReference type="SUPFAM" id="SSF54637">
    <property type="entry name" value="Thioesterase/thiol ester dehydrase-isomerase"/>
    <property type="match status" value="1"/>
</dbReference>
<accession>A0ABR6PIJ0</accession>
<gene>
    <name evidence="1" type="ORF">HDF23_002329</name>
</gene>
<dbReference type="InterPro" id="IPR027961">
    <property type="entry name" value="DUF4442"/>
</dbReference>